<reference evidence="2" key="1">
    <citation type="journal article" date="2012" name="Nature">
        <title>The oyster genome reveals stress adaptation and complexity of shell formation.</title>
        <authorList>
            <person name="Zhang G."/>
            <person name="Fang X."/>
            <person name="Guo X."/>
            <person name="Li L."/>
            <person name="Luo R."/>
            <person name="Xu F."/>
            <person name="Yang P."/>
            <person name="Zhang L."/>
            <person name="Wang X."/>
            <person name="Qi H."/>
            <person name="Xiong Z."/>
            <person name="Que H."/>
            <person name="Xie Y."/>
            <person name="Holland P.W."/>
            <person name="Paps J."/>
            <person name="Zhu Y."/>
            <person name="Wu F."/>
            <person name="Chen Y."/>
            <person name="Wang J."/>
            <person name="Peng C."/>
            <person name="Meng J."/>
            <person name="Yang L."/>
            <person name="Liu J."/>
            <person name="Wen B."/>
            <person name="Zhang N."/>
            <person name="Huang Z."/>
            <person name="Zhu Q."/>
            <person name="Feng Y."/>
            <person name="Mount A."/>
            <person name="Hedgecock D."/>
            <person name="Xu Z."/>
            <person name="Liu Y."/>
            <person name="Domazet-Loso T."/>
            <person name="Du Y."/>
            <person name="Sun X."/>
            <person name="Zhang S."/>
            <person name="Liu B."/>
            <person name="Cheng P."/>
            <person name="Jiang X."/>
            <person name="Li J."/>
            <person name="Fan D."/>
            <person name="Wang W."/>
            <person name="Fu W."/>
            <person name="Wang T."/>
            <person name="Wang B."/>
            <person name="Zhang J."/>
            <person name="Peng Z."/>
            <person name="Li Y."/>
            <person name="Li N."/>
            <person name="Wang J."/>
            <person name="Chen M."/>
            <person name="He Y."/>
            <person name="Tan F."/>
            <person name="Song X."/>
            <person name="Zheng Q."/>
            <person name="Huang R."/>
            <person name="Yang H."/>
            <person name="Du X."/>
            <person name="Chen L."/>
            <person name="Yang M."/>
            <person name="Gaffney P.M."/>
            <person name="Wang S."/>
            <person name="Luo L."/>
            <person name="She Z."/>
            <person name="Ming Y."/>
            <person name="Huang W."/>
            <person name="Zhang S."/>
            <person name="Huang B."/>
            <person name="Zhang Y."/>
            <person name="Qu T."/>
            <person name="Ni P."/>
            <person name="Miao G."/>
            <person name="Wang J."/>
            <person name="Wang Q."/>
            <person name="Steinberg C.E."/>
            <person name="Wang H."/>
            <person name="Li N."/>
            <person name="Qian L."/>
            <person name="Zhang G."/>
            <person name="Li Y."/>
            <person name="Yang H."/>
            <person name="Liu X."/>
            <person name="Wang J."/>
            <person name="Yin Y."/>
            <person name="Wang J."/>
        </authorList>
    </citation>
    <scope>NUCLEOTIDE SEQUENCE [LARGE SCALE GENOMIC DNA]</scope>
    <source>
        <strain evidence="2">05x7-T-G4-1.051#20</strain>
    </source>
</reference>
<dbReference type="SUPFAM" id="SSF54001">
    <property type="entry name" value="Cysteine proteinases"/>
    <property type="match status" value="1"/>
</dbReference>
<dbReference type="PANTHER" id="PTHR10656:SF69">
    <property type="entry name" value="MAB-21-LIKE HHH_H2TH-LIKE DOMAIN-CONTAINING PROTEIN"/>
    <property type="match status" value="1"/>
</dbReference>
<gene>
    <name evidence="2" type="ORF">CGI_10014180</name>
</gene>
<dbReference type="InParanoid" id="K1QZG0"/>
<dbReference type="SMART" id="SM01265">
    <property type="entry name" value="Mab-21"/>
    <property type="match status" value="1"/>
</dbReference>
<evidence type="ECO:0000313" key="2">
    <source>
        <dbReference type="EMBL" id="EKC34235.1"/>
    </source>
</evidence>
<dbReference type="HOGENOM" id="CLU_285487_0_0_1"/>
<dbReference type="CDD" id="cd22758">
    <property type="entry name" value="OTU_232R-like"/>
    <property type="match status" value="1"/>
</dbReference>
<feature type="compositionally biased region" description="Acidic residues" evidence="1">
    <location>
        <begin position="153"/>
        <end position="164"/>
    </location>
</feature>
<dbReference type="Gene3D" id="3.90.70.80">
    <property type="match status" value="1"/>
</dbReference>
<proteinExistence type="predicted"/>
<feature type="region of interest" description="Disordered" evidence="1">
    <location>
        <begin position="148"/>
        <end position="191"/>
    </location>
</feature>
<dbReference type="PANTHER" id="PTHR10656">
    <property type="entry name" value="CELL FATE DETERMINING PROTEIN MAB21-RELATED"/>
    <property type="match status" value="1"/>
</dbReference>
<dbReference type="EMBL" id="JH816257">
    <property type="protein sequence ID" value="EKC34235.1"/>
    <property type="molecule type" value="Genomic_DNA"/>
</dbReference>
<feature type="compositionally biased region" description="Low complexity" evidence="1">
    <location>
        <begin position="165"/>
        <end position="179"/>
    </location>
</feature>
<dbReference type="InterPro" id="IPR024810">
    <property type="entry name" value="MAB21L/cGLR"/>
</dbReference>
<dbReference type="Pfam" id="PF02338">
    <property type="entry name" value="OTU"/>
    <property type="match status" value="1"/>
</dbReference>
<protein>
    <submittedName>
        <fullName evidence="2">Uncharacterized protein</fullName>
    </submittedName>
</protein>
<dbReference type="AlphaFoldDB" id="K1QZG0"/>
<feature type="compositionally biased region" description="Basic and acidic residues" evidence="1">
    <location>
        <begin position="100"/>
        <end position="109"/>
    </location>
</feature>
<organism evidence="2">
    <name type="scientific">Magallana gigas</name>
    <name type="common">Pacific oyster</name>
    <name type="synonym">Crassostrea gigas</name>
    <dbReference type="NCBI Taxonomy" id="29159"/>
    <lineage>
        <taxon>Eukaryota</taxon>
        <taxon>Metazoa</taxon>
        <taxon>Spiralia</taxon>
        <taxon>Lophotrochozoa</taxon>
        <taxon>Mollusca</taxon>
        <taxon>Bivalvia</taxon>
        <taxon>Autobranchia</taxon>
        <taxon>Pteriomorphia</taxon>
        <taxon>Ostreida</taxon>
        <taxon>Ostreoidea</taxon>
        <taxon>Ostreidae</taxon>
        <taxon>Magallana</taxon>
    </lineage>
</organism>
<dbReference type="InterPro" id="IPR046906">
    <property type="entry name" value="Mab-21_HhH/H2TH-like"/>
</dbReference>
<evidence type="ECO:0000256" key="1">
    <source>
        <dbReference type="SAM" id="MobiDB-lite"/>
    </source>
</evidence>
<feature type="region of interest" description="Disordered" evidence="1">
    <location>
        <begin position="32"/>
        <end position="109"/>
    </location>
</feature>
<dbReference type="InterPro" id="IPR003323">
    <property type="entry name" value="OTU_dom"/>
</dbReference>
<dbReference type="InterPro" id="IPR038765">
    <property type="entry name" value="Papain-like_cys_pep_sf"/>
</dbReference>
<name>K1QZG0_MAGGI</name>
<dbReference type="Pfam" id="PF20266">
    <property type="entry name" value="Mab-21_C"/>
    <property type="match status" value="1"/>
</dbReference>
<feature type="compositionally biased region" description="Acidic residues" evidence="1">
    <location>
        <begin position="77"/>
        <end position="86"/>
    </location>
</feature>
<dbReference type="PROSITE" id="PS50802">
    <property type="entry name" value="OTU"/>
    <property type="match status" value="1"/>
</dbReference>
<dbReference type="Gene3D" id="1.10.1410.40">
    <property type="match status" value="1"/>
</dbReference>
<feature type="compositionally biased region" description="Basic and acidic residues" evidence="1">
    <location>
        <begin position="46"/>
        <end position="61"/>
    </location>
</feature>
<accession>K1QZG0</accession>
<sequence>MTVFAGPSMENSEIFLGDKNKQLEFLKSVWKKTDTSTTKTTSALDNSDRPNIDPNDKEKTTPRKPSHQRPYSPEFFDQSDDSEDDWSSYSFNTHPVRKRAPADDEKDDVIHNNFYDKESKRDPKQALMFRTNKATKTLFILDSGSSSRYQGEFNEEGQLQDEEVVSNSSVANDSISSTSGAGGMKDDDFSDEAEDFVDNKESRVTTTHTHSHDHSHAHSHCPHIHTHCHNKYHRHYHTHGGYHDDEDEDVNEKYPFDYCSEEREPTKRRTSSNQNVTYHGTGCGQCKNCKSGKMMTTMEQLADSIDCEIHDVVPDGNCLFRSVVDQLRMNGEFYWTANTLRHKAVEYLRHNPTHEDGTHLAMFLSNEAWDEYLARMSRDKDGLSSVIGRRINIITAIGSGHNQTTIEPVTQSNDVTKKEPLQLGHFDEQHYVSLRKKNWSDLWFESSNLQYYLENTQDHVTSVPFSHLHFLIKKTIPLASLLEKLSSTETTASIENVSLNEVGNIAEGLECDFFSLLQISYNKSRKPYRNLGVTGIGFVEEHMVFNNMNDVCEAENQFLLEFDDLDSSPWVKLVVIKPSTMTLRYTEIRNGTAYLSADYIPTRKDNARKSKLVYGIECIKWPTHIVDSWLSIKKLAGWPNEELLSEVIKEKCIVVPNTKHDTLSWRLNFMLPIRALIKRGTNADQRHCYKIFKLLVDSVSKEDLNLPSYAVKTIFLYALEEIPSMHWEQNKGICLLHMLDMLLSCLHKKHMSDYFITIWNLLEDVNDDECKTLYSRLSAIRQFPIIAVVLASEVHGLPASTVAEPLIEHIQSIERGHYVMGSEKDVFLQISIEAVKNKLWYYCFKDSVQEFVEMYENARLSNDYTPSMEEFASSYFQDIPNRIVWWFYFFLDHFYQKRSLVANMGAFGGRTIGSLLGPNRKTGVFDEVFVPHQLLTEYKGRSSYEPDVTFLLELTQNLSFSGEYNHSAHYQMELVRFLKEKLKSCSEAEGFPNTIQGSHQANYQGQIMSLQYYMLLMTVLQQLFRSLKNLKSVELFSEYIEDAENACAIIGKPDNYYYLAQFYKELGCTEKYREAISVYNNSYTD</sequence>